<keyword evidence="3" id="KW-1185">Reference proteome</keyword>
<gene>
    <name evidence="2" type="ORF">CCS01_11570</name>
</gene>
<comment type="caution">
    <text evidence="2">The sequence shown here is derived from an EMBL/GenBank/DDBJ whole genome shotgun (WGS) entry which is preliminary data.</text>
</comment>
<evidence type="ECO:0000313" key="2">
    <source>
        <dbReference type="EMBL" id="PPQ34303.1"/>
    </source>
</evidence>
<dbReference type="Pfam" id="PF13480">
    <property type="entry name" value="Acetyltransf_6"/>
    <property type="match status" value="1"/>
</dbReference>
<protein>
    <recommendedName>
        <fullName evidence="1">BioF2-like acetyltransferase domain-containing protein</fullName>
    </recommendedName>
</protein>
<dbReference type="OrthoDB" id="4700839at2"/>
<feature type="domain" description="BioF2-like acetyltransferase" evidence="1">
    <location>
        <begin position="163"/>
        <end position="304"/>
    </location>
</feature>
<reference evidence="2 3" key="1">
    <citation type="journal article" date="2018" name="Arch. Microbiol.">
        <title>New insights into the metabolic potential of the phototrophic purple bacterium Rhodopila globiformis DSM 161(T) from its draft genome sequence and evidence for a vanadium-dependent nitrogenase.</title>
        <authorList>
            <person name="Imhoff J.F."/>
            <person name="Rahn T."/>
            <person name="Kunzel S."/>
            <person name="Neulinger S.C."/>
        </authorList>
    </citation>
    <scope>NUCLEOTIDE SEQUENCE [LARGE SCALE GENOMIC DNA]</scope>
    <source>
        <strain evidence="2 3">DSM 161</strain>
    </source>
</reference>
<dbReference type="AlphaFoldDB" id="A0A2S6NI73"/>
<name>A0A2S6NI73_RHOGL</name>
<evidence type="ECO:0000259" key="1">
    <source>
        <dbReference type="Pfam" id="PF13480"/>
    </source>
</evidence>
<dbReference type="InterPro" id="IPR038740">
    <property type="entry name" value="BioF2-like_GNAT_dom"/>
</dbReference>
<accession>A0A2S6NI73</accession>
<proteinExistence type="predicted"/>
<dbReference type="Proteomes" id="UP000239724">
    <property type="component" value="Unassembled WGS sequence"/>
</dbReference>
<evidence type="ECO:0000313" key="3">
    <source>
        <dbReference type="Proteomes" id="UP000239724"/>
    </source>
</evidence>
<dbReference type="InterPro" id="IPR016181">
    <property type="entry name" value="Acyl_CoA_acyltransferase"/>
</dbReference>
<dbReference type="EMBL" id="NHRY01000116">
    <property type="protein sequence ID" value="PPQ34303.1"/>
    <property type="molecule type" value="Genomic_DNA"/>
</dbReference>
<dbReference type="RefSeq" id="WP_104519013.1">
    <property type="nucleotide sequence ID" value="NZ_NHRY01000116.1"/>
</dbReference>
<organism evidence="2 3">
    <name type="scientific">Rhodopila globiformis</name>
    <name type="common">Rhodopseudomonas globiformis</name>
    <dbReference type="NCBI Taxonomy" id="1071"/>
    <lineage>
        <taxon>Bacteria</taxon>
        <taxon>Pseudomonadati</taxon>
        <taxon>Pseudomonadota</taxon>
        <taxon>Alphaproteobacteria</taxon>
        <taxon>Acetobacterales</taxon>
        <taxon>Acetobacteraceae</taxon>
        <taxon>Rhodopila</taxon>
    </lineage>
</organism>
<sequence length="365" mass="40623">MPVRIVHPSDLGAHELDEWSRLQQLDPLLQSPYLCPGFVSIAAAVRPGVVVLIVEERGSPRALLPLQMRGSSAGPVACPLSDYQAVIAARDWPCDMRAILRDAGISVYDFLHHPLDRRIEPFCRTVQAAPIILLERGFDAYVEEARQSATRSNAFGKPHQTLKRIAQVERKYGPVRFTWHDTSPLALDRLFEWKSAQYRRSGTVLSLIDYFAFPWTRMLLERIHAAQAPGFAGVLSTLHIGDNLVAVHMGMRSDTVLHWWFPAYDPAFGKLSPGLMLLSRLSEAAARMGLRQVDLGPGVEPYKQMVANSEQVLAGGFVSCGALPALSRLALYHLDLLANRLPIGRCGAWPGRLIRRIQQARWLAA</sequence>
<dbReference type="SUPFAM" id="SSF55729">
    <property type="entry name" value="Acyl-CoA N-acyltransferases (Nat)"/>
    <property type="match status" value="1"/>
</dbReference>